<feature type="domain" description="Thiamine phosphate synthase/TenI" evidence="1">
    <location>
        <begin position="10"/>
        <end position="189"/>
    </location>
</feature>
<keyword evidence="3" id="KW-1185">Reference proteome</keyword>
<name>A0A4R2D4W5_SHIGR</name>
<reference evidence="2 3" key="1">
    <citation type="submission" date="2019-03" db="EMBL/GenBank/DDBJ databases">
        <title>Genomic Encyclopedia of Type Strains, Phase IV (KMG-IV): sequencing the most valuable type-strain genomes for metagenomic binning, comparative biology and taxonomic classification.</title>
        <authorList>
            <person name="Goeker M."/>
        </authorList>
    </citation>
    <scope>NUCLEOTIDE SEQUENCE [LARGE SCALE GENOMIC DNA]</scope>
    <source>
        <strain evidence="2 3">DSM 18401</strain>
    </source>
</reference>
<accession>A0A4R2D4W5</accession>
<dbReference type="InterPro" id="IPR013785">
    <property type="entry name" value="Aldolase_TIM"/>
</dbReference>
<dbReference type="CDD" id="cd00564">
    <property type="entry name" value="TMP_TenI"/>
    <property type="match status" value="1"/>
</dbReference>
<dbReference type="RefSeq" id="WP_133033510.1">
    <property type="nucleotide sequence ID" value="NZ_BAABEI010000012.1"/>
</dbReference>
<comment type="caution">
    <text evidence="2">The sequence shown here is derived from an EMBL/GenBank/DDBJ whole genome shotgun (WGS) entry which is preliminary data.</text>
</comment>
<evidence type="ECO:0000259" key="1">
    <source>
        <dbReference type="Pfam" id="PF02581"/>
    </source>
</evidence>
<dbReference type="GO" id="GO:0009228">
    <property type="term" value="P:thiamine biosynthetic process"/>
    <property type="evidence" value="ECO:0007669"/>
    <property type="project" value="UniProtKB-KW"/>
</dbReference>
<evidence type="ECO:0000313" key="2">
    <source>
        <dbReference type="EMBL" id="TCN46944.1"/>
    </source>
</evidence>
<proteinExistence type="predicted"/>
<dbReference type="Proteomes" id="UP000295351">
    <property type="component" value="Unassembled WGS sequence"/>
</dbReference>
<evidence type="ECO:0000313" key="3">
    <source>
        <dbReference type="Proteomes" id="UP000295351"/>
    </source>
</evidence>
<organism evidence="2 3">
    <name type="scientific">Shinella granuli</name>
    <dbReference type="NCBI Taxonomy" id="323621"/>
    <lineage>
        <taxon>Bacteria</taxon>
        <taxon>Pseudomonadati</taxon>
        <taxon>Pseudomonadota</taxon>
        <taxon>Alphaproteobacteria</taxon>
        <taxon>Hyphomicrobiales</taxon>
        <taxon>Rhizobiaceae</taxon>
        <taxon>Shinella</taxon>
    </lineage>
</organism>
<dbReference type="SUPFAM" id="SSF51391">
    <property type="entry name" value="Thiamin phosphate synthase"/>
    <property type="match status" value="1"/>
</dbReference>
<gene>
    <name evidence="2" type="ORF">EV665_103115</name>
</gene>
<dbReference type="InterPro" id="IPR022998">
    <property type="entry name" value="ThiamineP_synth_TenI"/>
</dbReference>
<dbReference type="Pfam" id="PF02581">
    <property type="entry name" value="TMP-TENI"/>
    <property type="match status" value="1"/>
</dbReference>
<dbReference type="EMBL" id="SLVX01000003">
    <property type="protein sequence ID" value="TCN46944.1"/>
    <property type="molecule type" value="Genomic_DNA"/>
</dbReference>
<dbReference type="InterPro" id="IPR036206">
    <property type="entry name" value="ThiamineP_synth_sf"/>
</dbReference>
<dbReference type="AlphaFoldDB" id="A0A4R2D4W5"/>
<dbReference type="NCBIfam" id="NF005080">
    <property type="entry name" value="PRK06512.1"/>
    <property type="match status" value="1"/>
</dbReference>
<dbReference type="Gene3D" id="3.20.20.70">
    <property type="entry name" value="Aldolase class I"/>
    <property type="match status" value="1"/>
</dbReference>
<sequence length="217" mass="22705">MSDAEPRCRLVLILPEGEDLSARAAMLEGALKGGDVASVILPQYGLDDGQFQKHAETLVPIVQQAGAAALVAGDTRVAGRAKADGIHITGGIEELGEAIEKFTPKLIVGGGNATDRHRALEIGEVQPDYIFFGKIGGDIKPEAHPKNLALAEWWASMVEIPCIVLGGTDPQSALAAAETGAEFVALDKAVFADPAQAPHVVAAVNALLDEKAPRFEQ</sequence>
<protein>
    <submittedName>
        <fullName evidence="2">Thiamine-phosphate diphosphorylase</fullName>
    </submittedName>
</protein>